<dbReference type="EnsemblPlants" id="PGSC0003DMT400088570">
    <property type="protein sequence ID" value="PGSC0003DMT400088570"/>
    <property type="gene ID" value="PGSC0003DMG400038141"/>
</dbReference>
<organism evidence="2 3">
    <name type="scientific">Solanum tuberosum</name>
    <name type="common">Potato</name>
    <dbReference type="NCBI Taxonomy" id="4113"/>
    <lineage>
        <taxon>Eukaryota</taxon>
        <taxon>Viridiplantae</taxon>
        <taxon>Streptophyta</taxon>
        <taxon>Embryophyta</taxon>
        <taxon>Tracheophyta</taxon>
        <taxon>Spermatophyta</taxon>
        <taxon>Magnoliopsida</taxon>
        <taxon>eudicotyledons</taxon>
        <taxon>Gunneridae</taxon>
        <taxon>Pentapetalae</taxon>
        <taxon>asterids</taxon>
        <taxon>lamiids</taxon>
        <taxon>Solanales</taxon>
        <taxon>Solanaceae</taxon>
        <taxon>Solanoideae</taxon>
        <taxon>Solaneae</taxon>
        <taxon>Solanum</taxon>
    </lineage>
</organism>
<dbReference type="PaxDb" id="4113-PGSC0003DMT400088570"/>
<name>M1DG91_SOLTU</name>
<dbReference type="InParanoid" id="M1DG91"/>
<dbReference type="HOGENOM" id="CLU_1296335_0_0_1"/>
<sequence>MDYIKAIYENPGSRPSKDMTMEVLEMVLTTNKGLHALKVAAGHFREPEPIGGSPKSLGDDPSSPFDPERWWTQEERLRALQGNTHPLTWEELKRLMRFKYVPKGYIKLFNVDPRRPDLRTKVGICGALGVDLVLDDGYNLNYIPPEVVTYLGLPQLHRTYSYTMEGCKVTEGVKFSFTCSKYYEEVWCDIMPMDSCHLNLGANWFNEHRVPNE</sequence>
<dbReference type="Gramene" id="PGSC0003DMT400088570">
    <property type="protein sequence ID" value="PGSC0003DMT400088570"/>
    <property type="gene ID" value="PGSC0003DMG400038141"/>
</dbReference>
<dbReference type="Proteomes" id="UP000011115">
    <property type="component" value="Unassembled WGS sequence"/>
</dbReference>
<evidence type="ECO:0000313" key="2">
    <source>
        <dbReference type="EnsemblPlants" id="PGSC0003DMT400088570"/>
    </source>
</evidence>
<accession>M1DG91</accession>
<dbReference type="AlphaFoldDB" id="M1DG91"/>
<dbReference type="PANTHER" id="PTHR35046:SF18">
    <property type="entry name" value="RNA-DIRECTED DNA POLYMERASE"/>
    <property type="match status" value="1"/>
</dbReference>
<protein>
    <submittedName>
        <fullName evidence="2">Retrotransposon polyprotein</fullName>
    </submittedName>
</protein>
<evidence type="ECO:0000256" key="1">
    <source>
        <dbReference type="SAM" id="MobiDB-lite"/>
    </source>
</evidence>
<keyword evidence="3" id="KW-1185">Reference proteome</keyword>
<dbReference type="PANTHER" id="PTHR35046">
    <property type="entry name" value="ZINC KNUCKLE (CCHC-TYPE) FAMILY PROTEIN"/>
    <property type="match status" value="1"/>
</dbReference>
<evidence type="ECO:0000313" key="3">
    <source>
        <dbReference type="Proteomes" id="UP000011115"/>
    </source>
</evidence>
<feature type="region of interest" description="Disordered" evidence="1">
    <location>
        <begin position="45"/>
        <end position="65"/>
    </location>
</feature>
<reference evidence="2" key="2">
    <citation type="submission" date="2015-06" db="UniProtKB">
        <authorList>
            <consortium name="EnsemblPlants"/>
        </authorList>
    </citation>
    <scope>IDENTIFICATION</scope>
    <source>
        <strain evidence="2">DM1-3 516 R44</strain>
    </source>
</reference>
<reference evidence="3" key="1">
    <citation type="journal article" date="2011" name="Nature">
        <title>Genome sequence and analysis of the tuber crop potato.</title>
        <authorList>
            <consortium name="The Potato Genome Sequencing Consortium"/>
        </authorList>
    </citation>
    <scope>NUCLEOTIDE SEQUENCE [LARGE SCALE GENOMIC DNA]</scope>
    <source>
        <strain evidence="3">cv. DM1-3 516 R44</strain>
    </source>
</reference>
<proteinExistence type="predicted"/>